<evidence type="ECO:0000259" key="3">
    <source>
        <dbReference type="Pfam" id="PF01965"/>
    </source>
</evidence>
<feature type="domain" description="DJ-1/PfpI" evidence="3">
    <location>
        <begin position="57"/>
        <end position="224"/>
    </location>
</feature>
<organism evidence="4 5">
    <name type="scientific">Paractinoplanes durhamensis</name>
    <dbReference type="NCBI Taxonomy" id="113563"/>
    <lineage>
        <taxon>Bacteria</taxon>
        <taxon>Bacillati</taxon>
        <taxon>Actinomycetota</taxon>
        <taxon>Actinomycetes</taxon>
        <taxon>Micromonosporales</taxon>
        <taxon>Micromonosporaceae</taxon>
        <taxon>Paractinoplanes</taxon>
    </lineage>
</organism>
<comment type="similarity">
    <text evidence="1">Belongs to the peptidase C56 family.</text>
</comment>
<evidence type="ECO:0000256" key="1">
    <source>
        <dbReference type="ARBA" id="ARBA00008542"/>
    </source>
</evidence>
<dbReference type="PANTHER" id="PTHR42733:SF12">
    <property type="entry name" value="PROTEINASE"/>
    <property type="match status" value="1"/>
</dbReference>
<name>A0ABQ3Z1A9_9ACTN</name>
<reference evidence="4 5" key="1">
    <citation type="submission" date="2021-01" db="EMBL/GenBank/DDBJ databases">
        <title>Whole genome shotgun sequence of Actinoplanes durhamensis NBRC 14914.</title>
        <authorList>
            <person name="Komaki H."/>
            <person name="Tamura T."/>
        </authorList>
    </citation>
    <scope>NUCLEOTIDE SEQUENCE [LARGE SCALE GENOMIC DNA]</scope>
    <source>
        <strain evidence="4 5">NBRC 14914</strain>
    </source>
</reference>
<dbReference type="InterPro" id="IPR002818">
    <property type="entry name" value="DJ-1/PfpI"/>
</dbReference>
<dbReference type="Proteomes" id="UP000637628">
    <property type="component" value="Unassembled WGS sequence"/>
</dbReference>
<sequence length="228" mass="24877">MRHVLFTRLPARPRRESGSQAPPASHREVCGAHRRARQGEAVDIERADTMSTQLRGKRVAFLATDGVEEVEYTEPRRAVENAGGTAELISLKDGDIQAVNHLDKAGTHRVDRTVREADAADYDALVLPGGVANPDFLRADPDAVAFVRDFFTADKPVAAICHGPWTLVEAGVLNGRTLTSWPSLRTDLANAGATWVDVDVFVDDRLVTSRRPDDLPAFCETLVDRIAG</sequence>
<keyword evidence="5" id="KW-1185">Reference proteome</keyword>
<protein>
    <submittedName>
        <fullName evidence="4">Glutamine amidotransferase</fullName>
    </submittedName>
</protein>
<dbReference type="InterPro" id="IPR006286">
    <property type="entry name" value="C56_PfpI-like"/>
</dbReference>
<dbReference type="InterPro" id="IPR029062">
    <property type="entry name" value="Class_I_gatase-like"/>
</dbReference>
<evidence type="ECO:0000256" key="2">
    <source>
        <dbReference type="SAM" id="MobiDB-lite"/>
    </source>
</evidence>
<evidence type="ECO:0000313" key="5">
    <source>
        <dbReference type="Proteomes" id="UP000637628"/>
    </source>
</evidence>
<accession>A0ABQ3Z1A9</accession>
<dbReference type="EMBL" id="BOML01000038">
    <property type="protein sequence ID" value="GIE03617.1"/>
    <property type="molecule type" value="Genomic_DNA"/>
</dbReference>
<comment type="caution">
    <text evidence="4">The sequence shown here is derived from an EMBL/GenBank/DDBJ whole genome shotgun (WGS) entry which is preliminary data.</text>
</comment>
<proteinExistence type="inferred from homology"/>
<keyword evidence="4" id="KW-0315">Glutamine amidotransferase</keyword>
<dbReference type="Pfam" id="PF01965">
    <property type="entry name" value="DJ-1_PfpI"/>
    <property type="match status" value="1"/>
</dbReference>
<dbReference type="NCBIfam" id="TIGR01382">
    <property type="entry name" value="PfpI"/>
    <property type="match status" value="1"/>
</dbReference>
<dbReference type="CDD" id="cd03134">
    <property type="entry name" value="GATase1_PfpI_like"/>
    <property type="match status" value="1"/>
</dbReference>
<evidence type="ECO:0000313" key="4">
    <source>
        <dbReference type="EMBL" id="GIE03617.1"/>
    </source>
</evidence>
<gene>
    <name evidence="4" type="primary">pfpI_2</name>
    <name evidence="4" type="ORF">Adu01nite_49670</name>
</gene>
<dbReference type="PROSITE" id="PS51276">
    <property type="entry name" value="PEPTIDASE_C56_PFPI"/>
    <property type="match status" value="1"/>
</dbReference>
<dbReference type="SUPFAM" id="SSF52317">
    <property type="entry name" value="Class I glutamine amidotransferase-like"/>
    <property type="match status" value="1"/>
</dbReference>
<dbReference type="Gene3D" id="3.40.50.880">
    <property type="match status" value="1"/>
</dbReference>
<dbReference type="PANTHER" id="PTHR42733">
    <property type="entry name" value="DJ-1 PROTEIN"/>
    <property type="match status" value="1"/>
</dbReference>
<feature type="region of interest" description="Disordered" evidence="2">
    <location>
        <begin position="1"/>
        <end position="27"/>
    </location>
</feature>